<dbReference type="RefSeq" id="XP_005538100.1">
    <property type="nucleotide sequence ID" value="XM_005538043.1"/>
</dbReference>
<dbReference type="EMBL" id="AP006499">
    <property type="protein sequence ID" value="BAM82064.1"/>
    <property type="molecule type" value="Genomic_DNA"/>
</dbReference>
<dbReference type="KEGG" id="cme:CYME_CMQ161C"/>
<organism evidence="2 3">
    <name type="scientific">Cyanidioschyzon merolae (strain NIES-3377 / 10D)</name>
    <name type="common">Unicellular red alga</name>
    <dbReference type="NCBI Taxonomy" id="280699"/>
    <lineage>
        <taxon>Eukaryota</taxon>
        <taxon>Rhodophyta</taxon>
        <taxon>Bangiophyceae</taxon>
        <taxon>Cyanidiales</taxon>
        <taxon>Cyanidiaceae</taxon>
        <taxon>Cyanidioschyzon</taxon>
    </lineage>
</organism>
<dbReference type="OrthoDB" id="540503at2759"/>
<dbReference type="GeneID" id="16996622"/>
<proteinExistence type="predicted"/>
<reference evidence="2 3" key="1">
    <citation type="journal article" date="2004" name="Nature">
        <title>Genome sequence of the ultrasmall unicellular red alga Cyanidioschyzon merolae 10D.</title>
        <authorList>
            <person name="Matsuzaki M."/>
            <person name="Misumi O."/>
            <person name="Shin-i T."/>
            <person name="Maruyama S."/>
            <person name="Takahara M."/>
            <person name="Miyagishima S."/>
            <person name="Mori T."/>
            <person name="Nishida K."/>
            <person name="Yagisawa F."/>
            <person name="Nishida K."/>
            <person name="Yoshida Y."/>
            <person name="Nishimura Y."/>
            <person name="Nakao S."/>
            <person name="Kobayashi T."/>
            <person name="Momoyama Y."/>
            <person name="Higashiyama T."/>
            <person name="Minoda A."/>
            <person name="Sano M."/>
            <person name="Nomoto H."/>
            <person name="Oishi K."/>
            <person name="Hayashi H."/>
            <person name="Ohta F."/>
            <person name="Nishizaka S."/>
            <person name="Haga S."/>
            <person name="Miura S."/>
            <person name="Morishita T."/>
            <person name="Kabeya Y."/>
            <person name="Terasawa K."/>
            <person name="Suzuki Y."/>
            <person name="Ishii Y."/>
            <person name="Asakawa S."/>
            <person name="Takano H."/>
            <person name="Ohta N."/>
            <person name="Kuroiwa H."/>
            <person name="Tanaka K."/>
            <person name="Shimizu N."/>
            <person name="Sugano S."/>
            <person name="Sato N."/>
            <person name="Nozaki H."/>
            <person name="Ogasawara N."/>
            <person name="Kohara Y."/>
            <person name="Kuroiwa T."/>
        </authorList>
    </citation>
    <scope>NUCLEOTIDE SEQUENCE [LARGE SCALE GENOMIC DNA]</scope>
    <source>
        <strain evidence="2 3">10D</strain>
    </source>
</reference>
<dbReference type="Proteomes" id="UP000007014">
    <property type="component" value="Chromosome 17"/>
</dbReference>
<gene>
    <name evidence="2" type="ORF">CYME_CMQ161C</name>
</gene>
<keyword evidence="1" id="KW-0472">Membrane</keyword>
<protein>
    <submittedName>
        <fullName evidence="2">Uncharacterized protein</fullName>
    </submittedName>
</protein>
<evidence type="ECO:0000313" key="2">
    <source>
        <dbReference type="EMBL" id="BAM82064.1"/>
    </source>
</evidence>
<sequence length="587" mass="67530">MSPTIRLLGTEPSCMLSRTVSKRLARRNVRYILLLVVLTGVLSGFLFLRSTFSTYYAGEKLRQCEERLAKGEALLLQRRVSNMDENTEQPPRRVAAKHFLRSVLVFDAVEHFSSVINTNAPGRATFLGTSSRGRGRPGWAYEPRPLLLNLSNGAWYLPLDGEPPSIPAVLLWLDRSRNERRLLVWTSTTAGIAYNPPRECAEAGSTCQLELITSSTTLAGSCNVEKRNLSLFLSANGAAGTSCLAEVRMQVTLTSTNAQEWEPEPSLQTLAIVRPFTEDQIPKLMRSLDQWNDPWRFPCERSGDFDRPDLVFYANNEQALVSARAVFQRNHSWSSCFQRVRWIEANVEPTVDVHPDGTCFQFYSIFDDPRFRNYYQYFFLMEPDVHPIRAFWLDSIQRQIKLSAPQATFWIRGSTSKCAGWYAANDFHINGNALYNLSSRQFRDYLIRVQRAFQPRGHVRHAPGCSGGYGGFDHSIFHYAVEIASKNSHKWKMYQKLCFDDRKSPVWNFCKHRFLPWRVYTESNGSASLVHSSWGNNVDFWDPAVHGIKRLETSMLEMIRLWEQDPFPLHPRFRAFALLHCRKRQLF</sequence>
<keyword evidence="1" id="KW-1133">Transmembrane helix</keyword>
<keyword evidence="3" id="KW-1185">Reference proteome</keyword>
<accession>M1VAE5</accession>
<evidence type="ECO:0000256" key="1">
    <source>
        <dbReference type="SAM" id="Phobius"/>
    </source>
</evidence>
<dbReference type="HOGENOM" id="CLU_464925_0_0_1"/>
<dbReference type="AlphaFoldDB" id="M1VAE5"/>
<dbReference type="Gramene" id="CMQ161CT">
    <property type="protein sequence ID" value="CMQ161CT"/>
    <property type="gene ID" value="CMQ161C"/>
</dbReference>
<name>M1VAE5_CYAM1</name>
<reference evidence="2 3" key="2">
    <citation type="journal article" date="2007" name="BMC Biol.">
        <title>A 100%-complete sequence reveals unusually simple genomic features in the hot-spring red alga Cyanidioschyzon merolae.</title>
        <authorList>
            <person name="Nozaki H."/>
            <person name="Takano H."/>
            <person name="Misumi O."/>
            <person name="Terasawa K."/>
            <person name="Matsuzaki M."/>
            <person name="Maruyama S."/>
            <person name="Nishida K."/>
            <person name="Yagisawa F."/>
            <person name="Yoshida Y."/>
            <person name="Fujiwara T."/>
            <person name="Takio S."/>
            <person name="Tamura K."/>
            <person name="Chung S.J."/>
            <person name="Nakamura S."/>
            <person name="Kuroiwa H."/>
            <person name="Tanaka K."/>
            <person name="Sato N."/>
            <person name="Kuroiwa T."/>
        </authorList>
    </citation>
    <scope>NUCLEOTIDE SEQUENCE [LARGE SCALE GENOMIC DNA]</scope>
    <source>
        <strain evidence="2 3">10D</strain>
    </source>
</reference>
<feature type="transmembrane region" description="Helical" evidence="1">
    <location>
        <begin position="31"/>
        <end position="48"/>
    </location>
</feature>
<keyword evidence="1" id="KW-0812">Transmembrane</keyword>
<evidence type="ECO:0000313" key="3">
    <source>
        <dbReference type="Proteomes" id="UP000007014"/>
    </source>
</evidence>